<dbReference type="EMBL" id="SWLB01000011">
    <property type="protein sequence ID" value="KAF3332447.1"/>
    <property type="molecule type" value="Genomic_DNA"/>
</dbReference>
<accession>A0A833R3F8</accession>
<name>A0A833R3F8_9POAL</name>
<evidence type="ECO:0000256" key="1">
    <source>
        <dbReference type="SAM" id="MobiDB-lite"/>
    </source>
</evidence>
<feature type="region of interest" description="Disordered" evidence="1">
    <location>
        <begin position="1"/>
        <end position="26"/>
    </location>
</feature>
<evidence type="ECO:0000313" key="3">
    <source>
        <dbReference type="Proteomes" id="UP000623129"/>
    </source>
</evidence>
<keyword evidence="3" id="KW-1185">Reference proteome</keyword>
<dbReference type="AlphaFoldDB" id="A0A833R3F8"/>
<protein>
    <submittedName>
        <fullName evidence="2">Cell number regulator 2-like protein</fullName>
    </submittedName>
</protein>
<dbReference type="NCBIfam" id="TIGR01571">
    <property type="entry name" value="A_thal_Cys_rich"/>
    <property type="match status" value="1"/>
</dbReference>
<comment type="caution">
    <text evidence="2">The sequence shown here is derived from an EMBL/GenBank/DDBJ whole genome shotgun (WGS) entry which is preliminary data.</text>
</comment>
<gene>
    <name evidence="2" type="ORF">FCM35_KLT02024</name>
</gene>
<organism evidence="2 3">
    <name type="scientific">Carex littledalei</name>
    <dbReference type="NCBI Taxonomy" id="544730"/>
    <lineage>
        <taxon>Eukaryota</taxon>
        <taxon>Viridiplantae</taxon>
        <taxon>Streptophyta</taxon>
        <taxon>Embryophyta</taxon>
        <taxon>Tracheophyta</taxon>
        <taxon>Spermatophyta</taxon>
        <taxon>Magnoliopsida</taxon>
        <taxon>Liliopsida</taxon>
        <taxon>Poales</taxon>
        <taxon>Cyperaceae</taxon>
        <taxon>Cyperoideae</taxon>
        <taxon>Cariceae</taxon>
        <taxon>Carex</taxon>
        <taxon>Carex subgen. Euthyceras</taxon>
    </lineage>
</organism>
<feature type="compositionally biased region" description="Pro residues" evidence="1">
    <location>
        <begin position="10"/>
        <end position="20"/>
    </location>
</feature>
<sequence length="188" mass="20603">MYPSVETNHEPPPTAPPEMQEPPQTTAPLVVGPTVHILPSLGPNVSVLQVPPSIPAPWSTGLFDCYDDIDNCCMTCFCPCITFGQIAEIVDHGSISCCASSSLYTGIMCLTGCHWIYSCFYRKKLRGQFFLEDSPCGDCCVHCCCEPCALCQEHRELRLRGLDPSFGWHGNLARQTAMIPLTVGAMTR</sequence>
<reference evidence="2" key="1">
    <citation type="submission" date="2020-01" db="EMBL/GenBank/DDBJ databases">
        <title>Genome sequence of Kobresia littledalei, the first chromosome-level genome in the family Cyperaceae.</title>
        <authorList>
            <person name="Qu G."/>
        </authorList>
    </citation>
    <scope>NUCLEOTIDE SEQUENCE</scope>
    <source>
        <strain evidence="2">C.B.Clarke</strain>
        <tissue evidence="2">Leaf</tissue>
    </source>
</reference>
<proteinExistence type="predicted"/>
<dbReference type="PANTHER" id="PTHR15907">
    <property type="entry name" value="DUF614 FAMILY PROTEIN-RELATED"/>
    <property type="match status" value="1"/>
</dbReference>
<evidence type="ECO:0000313" key="2">
    <source>
        <dbReference type="EMBL" id="KAF3332447.1"/>
    </source>
</evidence>
<dbReference type="InterPro" id="IPR006461">
    <property type="entry name" value="PLAC_motif_containing"/>
</dbReference>
<dbReference type="Proteomes" id="UP000623129">
    <property type="component" value="Unassembled WGS sequence"/>
</dbReference>
<dbReference type="Pfam" id="PF04749">
    <property type="entry name" value="PLAC8"/>
    <property type="match status" value="1"/>
</dbReference>
<dbReference type="OrthoDB" id="1045822at2759"/>